<evidence type="ECO:0000256" key="9">
    <source>
        <dbReference type="ARBA" id="ARBA00054633"/>
    </source>
</evidence>
<feature type="binding site" evidence="10">
    <location>
        <position position="319"/>
    </location>
    <ligand>
        <name>ATP</name>
        <dbReference type="ChEBI" id="CHEBI:30616"/>
    </ligand>
</feature>
<dbReference type="GO" id="GO:0019563">
    <property type="term" value="P:glycerol catabolic process"/>
    <property type="evidence" value="ECO:0007669"/>
    <property type="project" value="UniProtKB-UniRule"/>
</dbReference>
<dbReference type="GO" id="GO:0006072">
    <property type="term" value="P:glycerol-3-phosphate metabolic process"/>
    <property type="evidence" value="ECO:0007669"/>
    <property type="project" value="InterPro"/>
</dbReference>
<evidence type="ECO:0000259" key="12">
    <source>
        <dbReference type="Pfam" id="PF00370"/>
    </source>
</evidence>
<dbReference type="CDD" id="cd07769">
    <property type="entry name" value="ASKHA_NBD_FGGY_GK"/>
    <property type="match status" value="1"/>
</dbReference>
<dbReference type="Gene3D" id="3.30.420.40">
    <property type="match status" value="2"/>
</dbReference>
<comment type="caution">
    <text evidence="14">The sequence shown here is derived from an EMBL/GenBank/DDBJ whole genome shotgun (WGS) entry which is preliminary data.</text>
</comment>
<feature type="binding site" evidence="10">
    <location>
        <position position="271"/>
    </location>
    <ligand>
        <name>ADP</name>
        <dbReference type="ChEBI" id="CHEBI:456216"/>
    </ligand>
</feature>
<feature type="binding site" evidence="10">
    <location>
        <position position="83"/>
    </location>
    <ligand>
        <name>glycerol</name>
        <dbReference type="ChEBI" id="CHEBI:17754"/>
    </ligand>
</feature>
<evidence type="ECO:0000256" key="1">
    <source>
        <dbReference type="ARBA" id="ARBA00005190"/>
    </source>
</evidence>
<keyword evidence="3 10" id="KW-0808">Transferase</keyword>
<evidence type="ECO:0000256" key="3">
    <source>
        <dbReference type="ARBA" id="ARBA00022679"/>
    </source>
</evidence>
<dbReference type="FunFam" id="3.30.420.40:FF:000007">
    <property type="entry name" value="Glycerol kinase"/>
    <property type="match status" value="1"/>
</dbReference>
<dbReference type="EMBL" id="SJJZ01000002">
    <property type="protein sequence ID" value="TCC07691.1"/>
    <property type="molecule type" value="Genomic_DNA"/>
</dbReference>
<feature type="binding site" evidence="10">
    <location>
        <position position="82"/>
    </location>
    <ligand>
        <name>sn-glycerol 3-phosphate</name>
        <dbReference type="ChEBI" id="CHEBI:57597"/>
    </ligand>
</feature>
<dbReference type="HAMAP" id="MF_00186">
    <property type="entry name" value="Glycerol_kin"/>
    <property type="match status" value="1"/>
</dbReference>
<evidence type="ECO:0000256" key="2">
    <source>
        <dbReference type="ARBA" id="ARBA00009156"/>
    </source>
</evidence>
<feature type="binding site" evidence="10">
    <location>
        <position position="16"/>
    </location>
    <ligand>
        <name>ADP</name>
        <dbReference type="ChEBI" id="CHEBI:456216"/>
    </ligand>
</feature>
<comment type="activity regulation">
    <text evidence="10">Inhibited by fructose 1,6-bisphosphate (FBP).</text>
</comment>
<dbReference type="InterPro" id="IPR005999">
    <property type="entry name" value="Glycerol_kin"/>
</dbReference>
<comment type="function">
    <text evidence="9 10">Key enzyme in the regulation of glycerol uptake and metabolism. Catalyzes the phosphorylation of glycerol to yield sn-glycerol 3-phosphate.</text>
</comment>
<dbReference type="InterPro" id="IPR000577">
    <property type="entry name" value="Carb_kinase_FGGY"/>
</dbReference>
<dbReference type="NCBIfam" id="NF000756">
    <property type="entry name" value="PRK00047.1"/>
    <property type="match status" value="1"/>
</dbReference>
<dbReference type="UniPathway" id="UPA00618">
    <property type="reaction ID" value="UER00672"/>
</dbReference>
<dbReference type="EC" id="2.7.1.30" evidence="10"/>
<feature type="binding site" evidence="10">
    <location>
        <position position="83"/>
    </location>
    <ligand>
        <name>sn-glycerol 3-phosphate</name>
        <dbReference type="ChEBI" id="CHEBI:57597"/>
    </ligand>
</feature>
<dbReference type="Pfam" id="PF02782">
    <property type="entry name" value="FGGY_C"/>
    <property type="match status" value="1"/>
</dbReference>
<dbReference type="PANTHER" id="PTHR10196">
    <property type="entry name" value="SUGAR KINASE"/>
    <property type="match status" value="1"/>
</dbReference>
<dbReference type="PROSITE" id="PS00445">
    <property type="entry name" value="FGGY_KINASES_2"/>
    <property type="match status" value="1"/>
</dbReference>
<dbReference type="NCBIfam" id="TIGR01311">
    <property type="entry name" value="glycerol_kin"/>
    <property type="match status" value="1"/>
</dbReference>
<evidence type="ECO:0000256" key="8">
    <source>
        <dbReference type="ARBA" id="ARBA00052101"/>
    </source>
</evidence>
<dbReference type="GO" id="GO:0005829">
    <property type="term" value="C:cytosol"/>
    <property type="evidence" value="ECO:0007669"/>
    <property type="project" value="TreeGrafter"/>
</dbReference>
<feature type="binding site" evidence="10">
    <location>
        <position position="416"/>
    </location>
    <ligand>
        <name>ADP</name>
        <dbReference type="ChEBI" id="CHEBI:456216"/>
    </ligand>
</feature>
<accession>A0A4R0HB42</accession>
<feature type="binding site" evidence="10">
    <location>
        <position position="420"/>
    </location>
    <ligand>
        <name>ADP</name>
        <dbReference type="ChEBI" id="CHEBI:456216"/>
    </ligand>
</feature>
<feature type="binding site" evidence="10">
    <location>
        <position position="82"/>
    </location>
    <ligand>
        <name>glycerol</name>
        <dbReference type="ChEBI" id="CHEBI:17754"/>
    </ligand>
</feature>
<dbReference type="OrthoDB" id="9805576at2"/>
<reference evidence="14 15" key="1">
    <citation type="submission" date="2019-02" db="EMBL/GenBank/DDBJ databases">
        <title>Kribbella capetownensis sp. nov. and Kribbella speibonae sp. nov., isolated from soil.</title>
        <authorList>
            <person name="Curtis S.M."/>
            <person name="Norton I."/>
            <person name="Everest G.J."/>
            <person name="Meyers P.R."/>
        </authorList>
    </citation>
    <scope>NUCLEOTIDE SEQUENCE [LARGE SCALE GENOMIC DNA]</scope>
    <source>
        <strain evidence="14 15">KCTC 29219</strain>
    </source>
</reference>
<dbReference type="Pfam" id="PF00370">
    <property type="entry name" value="FGGY_N"/>
    <property type="match status" value="1"/>
</dbReference>
<comment type="pathway">
    <text evidence="1 10">Polyol metabolism; glycerol degradation via glycerol kinase pathway; sn-glycerol 3-phosphate from glycerol: step 1/1.</text>
</comment>
<dbReference type="PANTHER" id="PTHR10196:SF69">
    <property type="entry name" value="GLYCEROL KINASE"/>
    <property type="match status" value="1"/>
</dbReference>
<dbReference type="GO" id="GO:0004370">
    <property type="term" value="F:glycerol kinase activity"/>
    <property type="evidence" value="ECO:0007669"/>
    <property type="project" value="UniProtKB-UniRule"/>
</dbReference>
<dbReference type="InterPro" id="IPR043129">
    <property type="entry name" value="ATPase_NBD"/>
</dbReference>
<gene>
    <name evidence="10 14" type="primary">glpK</name>
    <name evidence="14" type="ORF">E0H45_17160</name>
</gene>
<dbReference type="GO" id="GO:0005524">
    <property type="term" value="F:ATP binding"/>
    <property type="evidence" value="ECO:0007669"/>
    <property type="project" value="UniProtKB-UniRule"/>
</dbReference>
<feature type="binding site" evidence="10">
    <location>
        <position position="12"/>
    </location>
    <ligand>
        <name>ADP</name>
        <dbReference type="ChEBI" id="CHEBI:456216"/>
    </ligand>
</feature>
<dbReference type="FunFam" id="3.30.420.40:FF:000008">
    <property type="entry name" value="Glycerol kinase"/>
    <property type="match status" value="1"/>
</dbReference>
<keyword evidence="15" id="KW-1185">Reference proteome</keyword>
<evidence type="ECO:0000256" key="6">
    <source>
        <dbReference type="ARBA" id="ARBA00022798"/>
    </source>
</evidence>
<feature type="binding site" evidence="10">
    <location>
        <position position="134"/>
    </location>
    <ligand>
        <name>sn-glycerol 3-phosphate</name>
        <dbReference type="ChEBI" id="CHEBI:57597"/>
    </ligand>
</feature>
<evidence type="ECO:0000259" key="13">
    <source>
        <dbReference type="Pfam" id="PF02782"/>
    </source>
</evidence>
<comment type="similarity">
    <text evidence="2 10 11">Belongs to the FGGY kinase family.</text>
</comment>
<dbReference type="InterPro" id="IPR018485">
    <property type="entry name" value="FGGY_C"/>
</dbReference>
<feature type="binding site" evidence="10">
    <location>
        <position position="250"/>
    </location>
    <ligand>
        <name>glycerol</name>
        <dbReference type="ChEBI" id="CHEBI:17754"/>
    </ligand>
</feature>
<feature type="binding site" evidence="10">
    <location>
        <position position="249"/>
    </location>
    <ligand>
        <name>glycerol</name>
        <dbReference type="ChEBI" id="CHEBI:17754"/>
    </ligand>
</feature>
<keyword evidence="4 10" id="KW-0547">Nucleotide-binding</keyword>
<sequence length="505" mass="54946">MADFVGAVDQGTTSTRFMIFDHSGNEVGKHQLEHEQILPQAGWVEHNPVEIWERTSSVIQTALGSKGLQSSDLAALGITNQRETAVVWNRKTGRPYYNAIVWQDTRTDRIASALEREGKGDVIRQKAGLPPATYFSAGKVQWILDNVDGVRAAAEAGDAVFGNTDTWLLWNLTGGVNGGVHITDVTNASRTMLMNLETLDWDDELISFFNIPRQMLPEIRPSSDPNMYGETLANGPLAGVVPLTGDLGDQQAATVGQVCFNPGEAKNTYGTGNFMLLNTGTELVRSKAGLLSTMCYKFGDEAPVYALEGSIAVTGSAVQWLRDQLGIISGASETETLARQVEDNGGVYFVPAFSGLFAPYWRSDARGAIVGLSRFNTNAHLARATLEAICYQSKDVADAMEKDSGVRLDVLKVDGGVTANELCMQMQADILGVPVSKPVVAETTALGAAYAAGLAVGFWKTKDELVQNWNEDKRWNPQWNDEQRAQGYAGWQKAVQRTLDWVDVD</sequence>
<feature type="binding site" evidence="10">
    <location>
        <position position="134"/>
    </location>
    <ligand>
        <name>glycerol</name>
        <dbReference type="ChEBI" id="CHEBI:17754"/>
    </ligand>
</feature>
<keyword evidence="6 10" id="KW-0319">Glycerol metabolism</keyword>
<evidence type="ECO:0000256" key="4">
    <source>
        <dbReference type="ARBA" id="ARBA00022741"/>
    </source>
</evidence>
<evidence type="ECO:0000256" key="10">
    <source>
        <dbReference type="HAMAP-Rule" id="MF_00186"/>
    </source>
</evidence>
<feature type="binding site" evidence="10">
    <location>
        <position position="12"/>
    </location>
    <ligand>
        <name>ATP</name>
        <dbReference type="ChEBI" id="CHEBI:30616"/>
    </ligand>
</feature>
<feature type="binding site" evidence="10">
    <location>
        <position position="271"/>
    </location>
    <ligand>
        <name>ATP</name>
        <dbReference type="ChEBI" id="CHEBI:30616"/>
    </ligand>
</feature>
<name>A0A4R0HB42_9ACTN</name>
<feature type="domain" description="Carbohydrate kinase FGGY C-terminal" evidence="13">
    <location>
        <begin position="266"/>
        <end position="455"/>
    </location>
</feature>
<protein>
    <recommendedName>
        <fullName evidence="10">Glycerol kinase</fullName>
        <ecNumber evidence="10">2.7.1.30</ecNumber>
    </recommendedName>
    <alternativeName>
        <fullName evidence="10">ATP:glycerol 3-phosphotransferase</fullName>
    </alternativeName>
    <alternativeName>
        <fullName evidence="10">Glycerokinase</fullName>
        <shortName evidence="10">GK</shortName>
    </alternativeName>
</protein>
<evidence type="ECO:0000256" key="7">
    <source>
        <dbReference type="ARBA" id="ARBA00022840"/>
    </source>
</evidence>
<evidence type="ECO:0000313" key="14">
    <source>
        <dbReference type="EMBL" id="TCC07691.1"/>
    </source>
</evidence>
<dbReference type="Proteomes" id="UP000292346">
    <property type="component" value="Unassembled WGS sequence"/>
</dbReference>
<dbReference type="InterPro" id="IPR018484">
    <property type="entry name" value="FGGY_N"/>
</dbReference>
<dbReference type="InterPro" id="IPR018483">
    <property type="entry name" value="Carb_kinase_FGGY_CS"/>
</dbReference>
<dbReference type="SUPFAM" id="SSF53067">
    <property type="entry name" value="Actin-like ATPase domain"/>
    <property type="match status" value="2"/>
</dbReference>
<feature type="binding site" evidence="10">
    <location>
        <position position="249"/>
    </location>
    <ligand>
        <name>sn-glycerol 3-phosphate</name>
        <dbReference type="ChEBI" id="CHEBI:57597"/>
    </ligand>
</feature>
<feature type="binding site" evidence="10">
    <location>
        <position position="315"/>
    </location>
    <ligand>
        <name>ATP</name>
        <dbReference type="ChEBI" id="CHEBI:30616"/>
    </ligand>
</feature>
<feature type="binding site" evidence="10">
    <location>
        <position position="416"/>
    </location>
    <ligand>
        <name>ATP</name>
        <dbReference type="ChEBI" id="CHEBI:30616"/>
    </ligand>
</feature>
<feature type="binding site" evidence="10">
    <location>
        <position position="315"/>
    </location>
    <ligand>
        <name>ADP</name>
        <dbReference type="ChEBI" id="CHEBI:456216"/>
    </ligand>
</feature>
<evidence type="ECO:0000313" key="15">
    <source>
        <dbReference type="Proteomes" id="UP000292346"/>
    </source>
</evidence>
<dbReference type="PIRSF" id="PIRSF000538">
    <property type="entry name" value="GlpK"/>
    <property type="match status" value="1"/>
</dbReference>
<dbReference type="RefSeq" id="WP_131338409.1">
    <property type="nucleotide sequence ID" value="NZ_SJJZ01000002.1"/>
</dbReference>
<feature type="binding site" evidence="10">
    <location>
        <position position="12"/>
    </location>
    <ligand>
        <name>sn-glycerol 3-phosphate</name>
        <dbReference type="ChEBI" id="CHEBI:57597"/>
    </ligand>
</feature>
<proteinExistence type="inferred from homology"/>
<comment type="catalytic activity">
    <reaction evidence="8 10">
        <text>glycerol + ATP = sn-glycerol 3-phosphate + ADP + H(+)</text>
        <dbReference type="Rhea" id="RHEA:21644"/>
        <dbReference type="ChEBI" id="CHEBI:15378"/>
        <dbReference type="ChEBI" id="CHEBI:17754"/>
        <dbReference type="ChEBI" id="CHEBI:30616"/>
        <dbReference type="ChEBI" id="CHEBI:57597"/>
        <dbReference type="ChEBI" id="CHEBI:456216"/>
        <dbReference type="EC" id="2.7.1.30"/>
    </reaction>
</comment>
<organism evidence="14 15">
    <name type="scientific">Kribbella soli</name>
    <dbReference type="NCBI Taxonomy" id="1124743"/>
    <lineage>
        <taxon>Bacteria</taxon>
        <taxon>Bacillati</taxon>
        <taxon>Actinomycetota</taxon>
        <taxon>Actinomycetes</taxon>
        <taxon>Propionibacteriales</taxon>
        <taxon>Kribbellaceae</taxon>
        <taxon>Kribbella</taxon>
    </lineage>
</organism>
<evidence type="ECO:0000256" key="5">
    <source>
        <dbReference type="ARBA" id="ARBA00022777"/>
    </source>
</evidence>
<feature type="domain" description="Carbohydrate kinase FGGY N-terminal" evidence="12">
    <location>
        <begin position="6"/>
        <end position="256"/>
    </location>
</feature>
<keyword evidence="5 10" id="KW-0418">Kinase</keyword>
<feature type="binding site" evidence="10">
    <location>
        <position position="13"/>
    </location>
    <ligand>
        <name>ATP</name>
        <dbReference type="ChEBI" id="CHEBI:30616"/>
    </ligand>
</feature>
<keyword evidence="7 10" id="KW-0067">ATP-binding</keyword>
<dbReference type="AlphaFoldDB" id="A0A4R0HB42"/>
<dbReference type="PROSITE" id="PS00933">
    <property type="entry name" value="FGGY_KINASES_1"/>
    <property type="match status" value="1"/>
</dbReference>
<evidence type="ECO:0000256" key="11">
    <source>
        <dbReference type="RuleBase" id="RU003733"/>
    </source>
</evidence>
<feature type="binding site" evidence="10">
    <location>
        <position position="14"/>
    </location>
    <ligand>
        <name>ATP</name>
        <dbReference type="ChEBI" id="CHEBI:30616"/>
    </ligand>
</feature>